<organism evidence="3 4">
    <name type="scientific">Gnathostoma spinigerum</name>
    <dbReference type="NCBI Taxonomy" id="75299"/>
    <lineage>
        <taxon>Eukaryota</taxon>
        <taxon>Metazoa</taxon>
        <taxon>Ecdysozoa</taxon>
        <taxon>Nematoda</taxon>
        <taxon>Chromadorea</taxon>
        <taxon>Rhabditida</taxon>
        <taxon>Spirurina</taxon>
        <taxon>Gnathostomatomorpha</taxon>
        <taxon>Gnathostomatoidea</taxon>
        <taxon>Gnathostomatidae</taxon>
        <taxon>Gnathostoma</taxon>
    </lineage>
</organism>
<dbReference type="InterPro" id="IPR053317">
    <property type="entry name" value="Tubulin_polyglutamylase"/>
</dbReference>
<protein>
    <submittedName>
        <fullName evidence="3">Uncharacterized protein</fullName>
    </submittedName>
</protein>
<dbReference type="Proteomes" id="UP001608902">
    <property type="component" value="Unassembled WGS sequence"/>
</dbReference>
<comment type="similarity">
    <text evidence="1">Belongs to the tubulin--tyrosine ligase family.</text>
</comment>
<dbReference type="EMBL" id="JBGFUD010002327">
    <property type="protein sequence ID" value="MFH4977472.1"/>
    <property type="molecule type" value="Genomic_DNA"/>
</dbReference>
<evidence type="ECO:0000313" key="4">
    <source>
        <dbReference type="Proteomes" id="UP001608902"/>
    </source>
</evidence>
<dbReference type="PANTHER" id="PTHR47113:SF1">
    <property type="entry name" value="LD09343P"/>
    <property type="match status" value="1"/>
</dbReference>
<accession>A0ABD6EDX2</accession>
<sequence length="509" mass="59152">MSQWLIQSPLLASSVIFVGVVLLAINIGELRNLQTQLIDQLRISRTSNATVQLDHRPVAWIRGRKMENGHLKHIIEIFQRLGFKVIKGNQPIGTKFDVLWNHEYPFNDPEIRPMLNDLRPYQKVNHIPGSGFYTSKVSLSTSVVHSGIPLSFELPSMMEEFKEYANEHPEMLWVKKSNEHRGIRIQKTAELDLNEENSFVQQYVANPFLIDGKKFDIGIYTVITSIAPLRVYIYEGDALLRFCSQPYHPFDPENVDGYVVGDDYTPTWEMPSLKPYYIEQQMTYRETLNAYIRSLGKDPEPVWFSMKETIAEVFEAQQKKMNATAFKYRDQRSFFELSRFDFILDKDLNVYLMEANMSPNLSTGHFPQNRLLYEQVIINVLSLVGVASHLHGQSFEMNFKDKKIREMSVSPRDLRIFGDECISSNSTCYGKKGCTTELRCRLCGHCMTYAVSSILRCAYREHVHRYNMRRALPTTTPTSKNVNKMYSETDRLLILWFVGKCRQDKSWCY</sequence>
<dbReference type="InterPro" id="IPR004344">
    <property type="entry name" value="TTL/TTLL_fam"/>
</dbReference>
<keyword evidence="2" id="KW-0812">Transmembrane</keyword>
<keyword evidence="2" id="KW-1133">Transmembrane helix</keyword>
<dbReference type="AlphaFoldDB" id="A0ABD6EDX2"/>
<reference evidence="3 4" key="1">
    <citation type="submission" date="2024-08" db="EMBL/GenBank/DDBJ databases">
        <title>Gnathostoma spinigerum genome.</title>
        <authorList>
            <person name="Gonzalez-Bertolin B."/>
            <person name="Monzon S."/>
            <person name="Zaballos A."/>
            <person name="Jimenez P."/>
            <person name="Dekumyoy P."/>
            <person name="Varona S."/>
            <person name="Cuesta I."/>
            <person name="Sumanam S."/>
            <person name="Adisakwattana P."/>
            <person name="Gasser R.B."/>
            <person name="Hernandez-Gonzalez A."/>
            <person name="Young N.D."/>
            <person name="Perteguer M.J."/>
        </authorList>
    </citation>
    <scope>NUCLEOTIDE SEQUENCE [LARGE SCALE GENOMIC DNA]</scope>
    <source>
        <strain evidence="3">AL3</strain>
        <tissue evidence="3">Liver</tissue>
    </source>
</reference>
<dbReference type="Gene3D" id="3.30.470.20">
    <property type="entry name" value="ATP-grasp fold, B domain"/>
    <property type="match status" value="1"/>
</dbReference>
<keyword evidence="4" id="KW-1185">Reference proteome</keyword>
<dbReference type="PROSITE" id="PS51221">
    <property type="entry name" value="TTL"/>
    <property type="match status" value="1"/>
</dbReference>
<evidence type="ECO:0000256" key="1">
    <source>
        <dbReference type="ARBA" id="ARBA00006820"/>
    </source>
</evidence>
<name>A0ABD6EDX2_9BILA</name>
<dbReference type="Pfam" id="PF03133">
    <property type="entry name" value="TTL"/>
    <property type="match status" value="1"/>
</dbReference>
<gene>
    <name evidence="3" type="ORF">AB6A40_004181</name>
</gene>
<proteinExistence type="inferred from homology"/>
<dbReference type="PANTHER" id="PTHR47113">
    <property type="entry name" value="LD09343P"/>
    <property type="match status" value="1"/>
</dbReference>
<keyword evidence="2" id="KW-0472">Membrane</keyword>
<feature type="transmembrane region" description="Helical" evidence="2">
    <location>
        <begin position="6"/>
        <end position="27"/>
    </location>
</feature>
<evidence type="ECO:0000256" key="2">
    <source>
        <dbReference type="SAM" id="Phobius"/>
    </source>
</evidence>
<comment type="caution">
    <text evidence="3">The sequence shown here is derived from an EMBL/GenBank/DDBJ whole genome shotgun (WGS) entry which is preliminary data.</text>
</comment>
<dbReference type="GO" id="GO:0019098">
    <property type="term" value="P:reproductive behavior"/>
    <property type="evidence" value="ECO:0007669"/>
    <property type="project" value="UniProtKB-ARBA"/>
</dbReference>
<evidence type="ECO:0000313" key="3">
    <source>
        <dbReference type="EMBL" id="MFH4977472.1"/>
    </source>
</evidence>
<dbReference type="SUPFAM" id="SSF56059">
    <property type="entry name" value="Glutathione synthetase ATP-binding domain-like"/>
    <property type="match status" value="1"/>
</dbReference>